<evidence type="ECO:0000313" key="3">
    <source>
        <dbReference type="Proteomes" id="UP001642409"/>
    </source>
</evidence>
<keyword evidence="3" id="KW-1185">Reference proteome</keyword>
<evidence type="ECO:0000256" key="1">
    <source>
        <dbReference type="SAM" id="MobiDB-lite"/>
    </source>
</evidence>
<comment type="caution">
    <text evidence="2">The sequence shown here is derived from an EMBL/GenBank/DDBJ whole genome shotgun (WGS) entry which is preliminary data.</text>
</comment>
<name>A0ABP1GVN7_9EUKA</name>
<dbReference type="EMBL" id="CAXDID020000009">
    <property type="protein sequence ID" value="CAL5978320.1"/>
    <property type="molecule type" value="Genomic_DNA"/>
</dbReference>
<dbReference type="Proteomes" id="UP001642409">
    <property type="component" value="Unassembled WGS sequence"/>
</dbReference>
<feature type="region of interest" description="Disordered" evidence="1">
    <location>
        <begin position="134"/>
        <end position="156"/>
    </location>
</feature>
<feature type="compositionally biased region" description="Acidic residues" evidence="1">
    <location>
        <begin position="135"/>
        <end position="148"/>
    </location>
</feature>
<evidence type="ECO:0000313" key="2">
    <source>
        <dbReference type="EMBL" id="CAL5978320.1"/>
    </source>
</evidence>
<organism evidence="2 3">
    <name type="scientific">Hexamita inflata</name>
    <dbReference type="NCBI Taxonomy" id="28002"/>
    <lineage>
        <taxon>Eukaryota</taxon>
        <taxon>Metamonada</taxon>
        <taxon>Diplomonadida</taxon>
        <taxon>Hexamitidae</taxon>
        <taxon>Hexamitinae</taxon>
        <taxon>Hexamita</taxon>
    </lineage>
</organism>
<accession>A0ABP1GVN7</accession>
<gene>
    <name evidence="2" type="ORF">HINF_LOCUS4722</name>
</gene>
<sequence>MEQFESVLQSCNYEEQQLPQQYLNKIVRVTPNYTGYRTQLVNPDMLKKIQFQEEPLFNSEQEQLIKELTTMLSETVQMETQYQNEETIHALSREELIDKIWAENTNLISYDKMVPNGQADNLNSMIDQYLKAIEEGPEDEEEDSEWDDERQLEQND</sequence>
<reference evidence="2 3" key="1">
    <citation type="submission" date="2024-07" db="EMBL/GenBank/DDBJ databases">
        <authorList>
            <person name="Akdeniz Z."/>
        </authorList>
    </citation>
    <scope>NUCLEOTIDE SEQUENCE [LARGE SCALE GENOMIC DNA]</scope>
</reference>
<proteinExistence type="predicted"/>
<protein>
    <submittedName>
        <fullName evidence="2">Uncharacterized protein</fullName>
    </submittedName>
</protein>